<keyword evidence="3" id="KW-1185">Reference proteome</keyword>
<feature type="compositionally biased region" description="Basic and acidic residues" evidence="1">
    <location>
        <begin position="36"/>
        <end position="53"/>
    </location>
</feature>
<dbReference type="EMBL" id="OW152814">
    <property type="protein sequence ID" value="CAH2050763.1"/>
    <property type="molecule type" value="Genomic_DNA"/>
</dbReference>
<proteinExistence type="predicted"/>
<feature type="non-terminal residue" evidence="2">
    <location>
        <position position="1"/>
    </location>
</feature>
<sequence length="107" mass="11468">MASEFADPCTGESCNSDVGYSRGNNIRARPARKMRREAARVGRTASDDTERARGTRVHASSRPAVCALKKVLCAQPTASAHVRTLFAAAVAHRSTVAATNMSDYQTN</sequence>
<name>A0ABN8I917_9NEOP</name>
<evidence type="ECO:0000313" key="2">
    <source>
        <dbReference type="EMBL" id="CAH2050763.1"/>
    </source>
</evidence>
<protein>
    <submittedName>
        <fullName evidence="2">Uncharacterized protein</fullName>
    </submittedName>
</protein>
<evidence type="ECO:0000313" key="3">
    <source>
        <dbReference type="Proteomes" id="UP000837857"/>
    </source>
</evidence>
<feature type="compositionally biased region" description="Polar residues" evidence="1">
    <location>
        <begin position="12"/>
        <end position="24"/>
    </location>
</feature>
<feature type="region of interest" description="Disordered" evidence="1">
    <location>
        <begin position="1"/>
        <end position="56"/>
    </location>
</feature>
<dbReference type="Proteomes" id="UP000837857">
    <property type="component" value="Chromosome 2"/>
</dbReference>
<accession>A0ABN8I917</accession>
<gene>
    <name evidence="2" type="ORF">IPOD504_LOCUS7659</name>
</gene>
<reference evidence="2" key="1">
    <citation type="submission" date="2022-03" db="EMBL/GenBank/DDBJ databases">
        <authorList>
            <person name="Martin H S."/>
        </authorList>
    </citation>
    <scope>NUCLEOTIDE SEQUENCE</scope>
</reference>
<evidence type="ECO:0000256" key="1">
    <source>
        <dbReference type="SAM" id="MobiDB-lite"/>
    </source>
</evidence>
<organism evidence="2 3">
    <name type="scientific">Iphiclides podalirius</name>
    <name type="common">scarce swallowtail</name>
    <dbReference type="NCBI Taxonomy" id="110791"/>
    <lineage>
        <taxon>Eukaryota</taxon>
        <taxon>Metazoa</taxon>
        <taxon>Ecdysozoa</taxon>
        <taxon>Arthropoda</taxon>
        <taxon>Hexapoda</taxon>
        <taxon>Insecta</taxon>
        <taxon>Pterygota</taxon>
        <taxon>Neoptera</taxon>
        <taxon>Endopterygota</taxon>
        <taxon>Lepidoptera</taxon>
        <taxon>Glossata</taxon>
        <taxon>Ditrysia</taxon>
        <taxon>Papilionoidea</taxon>
        <taxon>Papilionidae</taxon>
        <taxon>Papilioninae</taxon>
        <taxon>Iphiclides</taxon>
    </lineage>
</organism>